<proteinExistence type="predicted"/>
<feature type="compositionally biased region" description="Basic and acidic residues" evidence="1">
    <location>
        <begin position="35"/>
        <end position="46"/>
    </location>
</feature>
<name>A0A117R8Y8_9ACTN</name>
<keyword evidence="3" id="KW-1185">Reference proteome</keyword>
<dbReference type="AlphaFoldDB" id="A0A117R8Y8"/>
<dbReference type="Proteomes" id="UP000053024">
    <property type="component" value="Unassembled WGS sequence"/>
</dbReference>
<feature type="region of interest" description="Disordered" evidence="1">
    <location>
        <begin position="1"/>
        <end position="51"/>
    </location>
</feature>
<organism evidence="2 3">
    <name type="scientific">Streptomyces bungoensis</name>
    <dbReference type="NCBI Taxonomy" id="285568"/>
    <lineage>
        <taxon>Bacteria</taxon>
        <taxon>Bacillati</taxon>
        <taxon>Actinomycetota</taxon>
        <taxon>Actinomycetes</taxon>
        <taxon>Kitasatosporales</taxon>
        <taxon>Streptomycetaceae</taxon>
        <taxon>Streptomyces</taxon>
    </lineage>
</organism>
<evidence type="ECO:0000256" key="1">
    <source>
        <dbReference type="SAM" id="MobiDB-lite"/>
    </source>
</evidence>
<reference evidence="2 3" key="1">
    <citation type="submission" date="2015-10" db="EMBL/GenBank/DDBJ databases">
        <title>Draft genome sequence of Streptomyces bungoensis DSM 41781, type strain for the species Streptomyces bungoensis.</title>
        <authorList>
            <person name="Ruckert C."/>
            <person name="Winkler A."/>
            <person name="Kalinowski J."/>
            <person name="Kampfer P."/>
            <person name="Glaeser S."/>
        </authorList>
    </citation>
    <scope>NUCLEOTIDE SEQUENCE [LARGE SCALE GENOMIC DNA]</scope>
    <source>
        <strain evidence="2 3">DSM 41781</strain>
    </source>
</reference>
<dbReference type="EMBL" id="LMWX01000063">
    <property type="protein sequence ID" value="KUN77593.1"/>
    <property type="molecule type" value="Genomic_DNA"/>
</dbReference>
<dbReference type="OrthoDB" id="5147872at2"/>
<gene>
    <name evidence="2" type="ORF">AQJ66_33055</name>
</gene>
<accession>A0A117R8Y8</accession>
<evidence type="ECO:0000313" key="3">
    <source>
        <dbReference type="Proteomes" id="UP000053024"/>
    </source>
</evidence>
<dbReference type="RefSeq" id="WP_061929359.1">
    <property type="nucleotide sequence ID" value="NZ_JBEYBH010000018.1"/>
</dbReference>
<sequence length="68" mass="7435">MGSIRVGRPQAKPDTPTHVRGLHQGNKGPYQHQPGHHEDGSSDARRSTGVHWKRHDALVKAMPNISPG</sequence>
<comment type="caution">
    <text evidence="2">The sequence shown here is derived from an EMBL/GenBank/DDBJ whole genome shotgun (WGS) entry which is preliminary data.</text>
</comment>
<dbReference type="STRING" id="285568.AQJ66_33055"/>
<protein>
    <submittedName>
        <fullName evidence="2">Uncharacterized protein</fullName>
    </submittedName>
</protein>
<evidence type="ECO:0000313" key="2">
    <source>
        <dbReference type="EMBL" id="KUN77593.1"/>
    </source>
</evidence>